<accession>A0A841C459</accession>
<keyword evidence="1" id="KW-0812">Transmembrane</keyword>
<comment type="caution">
    <text evidence="2">The sequence shown here is derived from an EMBL/GenBank/DDBJ whole genome shotgun (WGS) entry which is preliminary data.</text>
</comment>
<dbReference type="Proteomes" id="UP000562464">
    <property type="component" value="Unassembled WGS sequence"/>
</dbReference>
<organism evidence="2 3">
    <name type="scientific">Lactovum miscens</name>
    <dbReference type="NCBI Taxonomy" id="190387"/>
    <lineage>
        <taxon>Bacteria</taxon>
        <taxon>Bacillati</taxon>
        <taxon>Bacillota</taxon>
        <taxon>Bacilli</taxon>
        <taxon>Lactobacillales</taxon>
        <taxon>Streptococcaceae</taxon>
        <taxon>Lactovum</taxon>
    </lineage>
</organism>
<keyword evidence="1" id="KW-0472">Membrane</keyword>
<reference evidence="2 3" key="1">
    <citation type="submission" date="2020-08" db="EMBL/GenBank/DDBJ databases">
        <title>Genomic Encyclopedia of Type Strains, Phase IV (KMG-IV): sequencing the most valuable type-strain genomes for metagenomic binning, comparative biology and taxonomic classification.</title>
        <authorList>
            <person name="Goeker M."/>
        </authorList>
    </citation>
    <scope>NUCLEOTIDE SEQUENCE [LARGE SCALE GENOMIC DNA]</scope>
    <source>
        <strain evidence="2 3">DSM 14925</strain>
    </source>
</reference>
<dbReference type="RefSeq" id="WP_183538950.1">
    <property type="nucleotide sequence ID" value="NZ_DASWOY010000021.1"/>
</dbReference>
<feature type="transmembrane region" description="Helical" evidence="1">
    <location>
        <begin position="6"/>
        <end position="29"/>
    </location>
</feature>
<dbReference type="EMBL" id="JACHHV010000005">
    <property type="protein sequence ID" value="MBB5887603.1"/>
    <property type="molecule type" value="Genomic_DNA"/>
</dbReference>
<keyword evidence="3" id="KW-1185">Reference proteome</keyword>
<evidence type="ECO:0000256" key="1">
    <source>
        <dbReference type="SAM" id="Phobius"/>
    </source>
</evidence>
<keyword evidence="1" id="KW-1133">Transmembrane helix</keyword>
<name>A0A841C459_9LACT</name>
<proteinExistence type="predicted"/>
<dbReference type="AlphaFoldDB" id="A0A841C459"/>
<gene>
    <name evidence="2" type="ORF">HNQ37_000475</name>
</gene>
<protein>
    <submittedName>
        <fullName evidence="2">Uncharacterized protein</fullName>
    </submittedName>
</protein>
<sequence length="255" mass="27742">MDQPTTSLAMIASAVTLISTVFIIFITALPNIGTSVVNKVSQTITNTSSPPIEHTAYAFSADGTDRFSTTYPNLNLLTGTKNFSNIQPNQGTGFSLDEMLSDPVTQNNVIHVKTTGYAASGKYLALSNHNITSNTINIGTVITVSMKAKGTGNFNWGLETSKIQNITLTGDYVTYSYTTTLQSYNGAFVFYSANTVGGEFWTKDWKVELNSVVTPWMPSASEAQSTDWPTYVGTYTDALQTASTDPTKYFWSKEN</sequence>
<evidence type="ECO:0000313" key="2">
    <source>
        <dbReference type="EMBL" id="MBB5887603.1"/>
    </source>
</evidence>
<evidence type="ECO:0000313" key="3">
    <source>
        <dbReference type="Proteomes" id="UP000562464"/>
    </source>
</evidence>